<proteinExistence type="predicted"/>
<keyword evidence="2" id="KW-1185">Reference proteome</keyword>
<accession>A0A240ED11</accession>
<dbReference type="RefSeq" id="WP_097080314.1">
    <property type="nucleotide sequence ID" value="NZ_BAABHT010000015.1"/>
</dbReference>
<organism evidence="1 2">
    <name type="scientific">Acinetobacter puyangensis</name>
    <dbReference type="NCBI Taxonomy" id="1096779"/>
    <lineage>
        <taxon>Bacteria</taxon>
        <taxon>Pseudomonadati</taxon>
        <taxon>Pseudomonadota</taxon>
        <taxon>Gammaproteobacteria</taxon>
        <taxon>Moraxellales</taxon>
        <taxon>Moraxellaceae</taxon>
        <taxon>Acinetobacter</taxon>
    </lineage>
</organism>
<name>A0A240ED11_9GAMM</name>
<reference evidence="2" key="1">
    <citation type="submission" date="2016-09" db="EMBL/GenBank/DDBJ databases">
        <authorList>
            <person name="Varghese N."/>
            <person name="Submissions S."/>
        </authorList>
    </citation>
    <scope>NUCLEOTIDE SEQUENCE [LARGE SCALE GENOMIC DNA]</scope>
    <source>
        <strain evidence="2">ANC 4466</strain>
    </source>
</reference>
<dbReference type="OrthoDB" id="6658588at2"/>
<protein>
    <submittedName>
        <fullName evidence="1">Uncharacterized protein</fullName>
    </submittedName>
</protein>
<dbReference type="EMBL" id="OANT01000013">
    <property type="protein sequence ID" value="SNX46582.1"/>
    <property type="molecule type" value="Genomic_DNA"/>
</dbReference>
<sequence>MNSHVLAKSFYCNVVVSRLADEIARELIAEFYIKALNNLAFLLDGTVLMNDHQILRLWTQKMIDLYEQEYLIDELKMHIRLQFMRLVRII</sequence>
<gene>
    <name evidence="1" type="ORF">SAMN05421731_11368</name>
</gene>
<evidence type="ECO:0000313" key="1">
    <source>
        <dbReference type="EMBL" id="SNX46582.1"/>
    </source>
</evidence>
<dbReference type="AlphaFoldDB" id="A0A240ED11"/>
<dbReference type="Proteomes" id="UP000219042">
    <property type="component" value="Unassembled WGS sequence"/>
</dbReference>
<evidence type="ECO:0000313" key="2">
    <source>
        <dbReference type="Proteomes" id="UP000219042"/>
    </source>
</evidence>